<protein>
    <submittedName>
        <fullName evidence="2">Uncharacterized protein</fullName>
    </submittedName>
</protein>
<sequence>MLLLTMLCFLWPLLRSPCFASSGHCFSMTWKIWWNLANPTKPRWEWLCLQYVGL</sequence>
<evidence type="ECO:0000256" key="1">
    <source>
        <dbReference type="SAM" id="SignalP"/>
    </source>
</evidence>
<accession>K3ZPQ4</accession>
<proteinExistence type="predicted"/>
<dbReference type="HOGENOM" id="CLU_3054002_0_0_1"/>
<evidence type="ECO:0000313" key="3">
    <source>
        <dbReference type="Proteomes" id="UP000004995"/>
    </source>
</evidence>
<dbReference type="Proteomes" id="UP000004995">
    <property type="component" value="Unassembled WGS sequence"/>
</dbReference>
<name>K3ZPQ4_SETIT</name>
<organism evidence="2 3">
    <name type="scientific">Setaria italica</name>
    <name type="common">Foxtail millet</name>
    <name type="synonym">Panicum italicum</name>
    <dbReference type="NCBI Taxonomy" id="4555"/>
    <lineage>
        <taxon>Eukaryota</taxon>
        <taxon>Viridiplantae</taxon>
        <taxon>Streptophyta</taxon>
        <taxon>Embryophyta</taxon>
        <taxon>Tracheophyta</taxon>
        <taxon>Spermatophyta</taxon>
        <taxon>Magnoliopsida</taxon>
        <taxon>Liliopsida</taxon>
        <taxon>Poales</taxon>
        <taxon>Poaceae</taxon>
        <taxon>PACMAD clade</taxon>
        <taxon>Panicoideae</taxon>
        <taxon>Panicodae</taxon>
        <taxon>Paniceae</taxon>
        <taxon>Cenchrinae</taxon>
        <taxon>Setaria</taxon>
    </lineage>
</organism>
<dbReference type="AlphaFoldDB" id="K3ZPQ4"/>
<dbReference type="InParanoid" id="K3ZPQ4"/>
<reference evidence="2" key="2">
    <citation type="submission" date="2018-08" db="UniProtKB">
        <authorList>
            <consortium name="EnsemblPlants"/>
        </authorList>
    </citation>
    <scope>IDENTIFICATION</scope>
    <source>
        <strain evidence="2">Yugu1</strain>
    </source>
</reference>
<reference evidence="3" key="1">
    <citation type="journal article" date="2012" name="Nat. Biotechnol.">
        <title>Reference genome sequence of the model plant Setaria.</title>
        <authorList>
            <person name="Bennetzen J.L."/>
            <person name="Schmutz J."/>
            <person name="Wang H."/>
            <person name="Percifield R."/>
            <person name="Hawkins J."/>
            <person name="Pontaroli A.C."/>
            <person name="Estep M."/>
            <person name="Feng L."/>
            <person name="Vaughn J.N."/>
            <person name="Grimwood J."/>
            <person name="Jenkins J."/>
            <person name="Barry K."/>
            <person name="Lindquist E."/>
            <person name="Hellsten U."/>
            <person name="Deshpande S."/>
            <person name="Wang X."/>
            <person name="Wu X."/>
            <person name="Mitros T."/>
            <person name="Triplett J."/>
            <person name="Yang X."/>
            <person name="Ye C.Y."/>
            <person name="Mauro-Herrera M."/>
            <person name="Wang L."/>
            <person name="Li P."/>
            <person name="Sharma M."/>
            <person name="Sharma R."/>
            <person name="Ronald P.C."/>
            <person name="Panaud O."/>
            <person name="Kellogg E.A."/>
            <person name="Brutnell T.P."/>
            <person name="Doust A.N."/>
            <person name="Tuskan G.A."/>
            <person name="Rokhsar D."/>
            <person name="Devos K.M."/>
        </authorList>
    </citation>
    <scope>NUCLEOTIDE SEQUENCE [LARGE SCALE GENOMIC DNA]</scope>
    <source>
        <strain evidence="3">cv. Yugu1</strain>
    </source>
</reference>
<feature type="chain" id="PRO_5010128148" evidence="1">
    <location>
        <begin position="21"/>
        <end position="54"/>
    </location>
</feature>
<keyword evidence="3" id="KW-1185">Reference proteome</keyword>
<feature type="signal peptide" evidence="1">
    <location>
        <begin position="1"/>
        <end position="20"/>
    </location>
</feature>
<dbReference type="Gramene" id="KQK93555">
    <property type="protein sequence ID" value="KQK93555"/>
    <property type="gene ID" value="SETIT_028584mg"/>
</dbReference>
<dbReference type="EnsemblPlants" id="KQK93555">
    <property type="protein sequence ID" value="KQK93555"/>
    <property type="gene ID" value="SETIT_028584mg"/>
</dbReference>
<keyword evidence="1" id="KW-0732">Signal</keyword>
<dbReference type="EMBL" id="AGNK02004618">
    <property type="status" value="NOT_ANNOTATED_CDS"/>
    <property type="molecule type" value="Genomic_DNA"/>
</dbReference>
<evidence type="ECO:0000313" key="2">
    <source>
        <dbReference type="EnsemblPlants" id="KQK93555"/>
    </source>
</evidence>